<evidence type="ECO:0000313" key="2">
    <source>
        <dbReference type="Proteomes" id="UP001595533"/>
    </source>
</evidence>
<dbReference type="RefSeq" id="WP_157892664.1">
    <property type="nucleotide sequence ID" value="NZ_JBHRTS010000002.1"/>
</dbReference>
<dbReference type="Proteomes" id="UP001595533">
    <property type="component" value="Unassembled WGS sequence"/>
</dbReference>
<accession>A0ABV7J532</accession>
<gene>
    <name evidence="1" type="ORF">ACFODZ_03375</name>
</gene>
<proteinExistence type="predicted"/>
<organism evidence="1 2">
    <name type="scientific">Marinicella sediminis</name>
    <dbReference type="NCBI Taxonomy" id="1792834"/>
    <lineage>
        <taxon>Bacteria</taxon>
        <taxon>Pseudomonadati</taxon>
        <taxon>Pseudomonadota</taxon>
        <taxon>Gammaproteobacteria</taxon>
        <taxon>Lysobacterales</taxon>
        <taxon>Marinicellaceae</taxon>
        <taxon>Marinicella</taxon>
    </lineage>
</organism>
<name>A0ABV7J532_9GAMM</name>
<sequence>MMNLIYGKCIRIEDTVTTTVMNRLLSHLDQRAIEAMVLGHQGTNTGLCSPLKGQMIRDQQSKRISLENDWLMFETSFAPGEHSTLMIINMNLYTNQIRRDEVINNFLAFKEQLLLEDDPASSE</sequence>
<comment type="caution">
    <text evidence="1">The sequence shown here is derived from an EMBL/GenBank/DDBJ whole genome shotgun (WGS) entry which is preliminary data.</text>
</comment>
<keyword evidence="2" id="KW-1185">Reference proteome</keyword>
<dbReference type="EMBL" id="JBHRTS010000002">
    <property type="protein sequence ID" value="MFC3193278.1"/>
    <property type="molecule type" value="Genomic_DNA"/>
</dbReference>
<reference evidence="2" key="1">
    <citation type="journal article" date="2019" name="Int. J. Syst. Evol. Microbiol.">
        <title>The Global Catalogue of Microorganisms (GCM) 10K type strain sequencing project: providing services to taxonomists for standard genome sequencing and annotation.</title>
        <authorList>
            <consortium name="The Broad Institute Genomics Platform"/>
            <consortium name="The Broad Institute Genome Sequencing Center for Infectious Disease"/>
            <person name="Wu L."/>
            <person name="Ma J."/>
        </authorList>
    </citation>
    <scope>NUCLEOTIDE SEQUENCE [LARGE SCALE GENOMIC DNA]</scope>
    <source>
        <strain evidence="2">KCTC 42953</strain>
    </source>
</reference>
<protein>
    <submittedName>
        <fullName evidence="1">Uncharacterized protein</fullName>
    </submittedName>
</protein>
<evidence type="ECO:0000313" key="1">
    <source>
        <dbReference type="EMBL" id="MFC3193278.1"/>
    </source>
</evidence>